<sequence length="342" mass="36166">MTNNQADTLERIERFGISRTAWRLIVMAAFAMLAFLGAFLSLTKGSADISLAQIINILSNPTLEPQSQIIWNIRMPRTIVGALVGINLAIAGAVLQAVMRNPLADPHIIGISSGAGLAGVTIMILFPTLEYLITPAAFIGAMLAAVCIYILAWKNGIKPVRIILAGVAVSAFLSAGISGLMIFYSDRVHGALMWMVGGLAARSWPHVSIILPYAIAGVLLAFIGAAYLNVLQLGDEMARGLGVNVEITRIAMTAVAALLAASAVSVVGLLGFVGLIVPHAARLMIGSDYRYLMPASGLLGIAVVTLSDTFARVVFAPVELPVGIIMAFIGAPFFLFLLRREI</sequence>
<reference evidence="11 12" key="1">
    <citation type="journal article" date="2019" name="Nat. Med.">
        <title>A library of human gut bacterial isolates paired with longitudinal multiomics data enables mechanistic microbiome research.</title>
        <authorList>
            <person name="Poyet M."/>
            <person name="Groussin M."/>
            <person name="Gibbons S.M."/>
            <person name="Avila-Pacheco J."/>
            <person name="Jiang X."/>
            <person name="Kearney S.M."/>
            <person name="Perrotta A.R."/>
            <person name="Berdy B."/>
            <person name="Zhao S."/>
            <person name="Lieberman T.D."/>
            <person name="Swanson P.K."/>
            <person name="Smith M."/>
            <person name="Roesemann S."/>
            <person name="Alexander J.E."/>
            <person name="Rich S.A."/>
            <person name="Livny J."/>
            <person name="Vlamakis H."/>
            <person name="Clish C."/>
            <person name="Bullock K."/>
            <person name="Deik A."/>
            <person name="Scott J."/>
            <person name="Pierce K.A."/>
            <person name="Xavier R.J."/>
            <person name="Alm E.J."/>
        </authorList>
    </citation>
    <scope>NUCLEOTIDE SEQUENCE [LARGE SCALE GENOMIC DNA]</scope>
    <source>
        <strain evidence="9 12">BIOML-A13</strain>
        <strain evidence="10 11">BIOML-A3</strain>
    </source>
</reference>
<keyword evidence="11" id="KW-1185">Reference proteome</keyword>
<evidence type="ECO:0000256" key="7">
    <source>
        <dbReference type="ARBA" id="ARBA00023136"/>
    </source>
</evidence>
<evidence type="ECO:0000256" key="1">
    <source>
        <dbReference type="ARBA" id="ARBA00004651"/>
    </source>
</evidence>
<dbReference type="PANTHER" id="PTHR30472">
    <property type="entry name" value="FERRIC ENTEROBACTIN TRANSPORT SYSTEM PERMEASE PROTEIN"/>
    <property type="match status" value="1"/>
</dbReference>
<feature type="transmembrane region" description="Helical" evidence="8">
    <location>
        <begin position="79"/>
        <end position="99"/>
    </location>
</feature>
<feature type="transmembrane region" description="Helical" evidence="8">
    <location>
        <begin position="313"/>
        <end position="338"/>
    </location>
</feature>
<dbReference type="EMBL" id="WNBM01000001">
    <property type="protein sequence ID" value="MTT75459.1"/>
    <property type="molecule type" value="Genomic_DNA"/>
</dbReference>
<evidence type="ECO:0000256" key="3">
    <source>
        <dbReference type="ARBA" id="ARBA00022448"/>
    </source>
</evidence>
<evidence type="ECO:0000256" key="6">
    <source>
        <dbReference type="ARBA" id="ARBA00022989"/>
    </source>
</evidence>
<evidence type="ECO:0000256" key="8">
    <source>
        <dbReference type="SAM" id="Phobius"/>
    </source>
</evidence>
<dbReference type="SUPFAM" id="SSF81345">
    <property type="entry name" value="ABC transporter involved in vitamin B12 uptake, BtuC"/>
    <property type="match status" value="1"/>
</dbReference>
<feature type="transmembrane region" description="Helical" evidence="8">
    <location>
        <begin position="211"/>
        <end position="230"/>
    </location>
</feature>
<evidence type="ECO:0000256" key="2">
    <source>
        <dbReference type="ARBA" id="ARBA00007935"/>
    </source>
</evidence>
<evidence type="ECO:0000313" key="12">
    <source>
        <dbReference type="Proteomes" id="UP000484547"/>
    </source>
</evidence>
<accession>A0A7X2XEW0</accession>
<evidence type="ECO:0000313" key="9">
    <source>
        <dbReference type="EMBL" id="MTT75459.1"/>
    </source>
</evidence>
<dbReference type="InterPro" id="IPR000522">
    <property type="entry name" value="ABC_transptr_permease_BtuC"/>
</dbReference>
<dbReference type="InterPro" id="IPR037294">
    <property type="entry name" value="ABC_BtuC-like"/>
</dbReference>
<comment type="subcellular location">
    <subcellularLocation>
        <location evidence="1">Cell membrane</location>
        <topology evidence="1">Multi-pass membrane protein</topology>
    </subcellularLocation>
</comment>
<organism evidence="9 12">
    <name type="scientific">Phascolarctobacterium faecium</name>
    <dbReference type="NCBI Taxonomy" id="33025"/>
    <lineage>
        <taxon>Bacteria</taxon>
        <taxon>Bacillati</taxon>
        <taxon>Bacillota</taxon>
        <taxon>Negativicutes</taxon>
        <taxon>Acidaminococcales</taxon>
        <taxon>Acidaminococcaceae</taxon>
        <taxon>Phascolarctobacterium</taxon>
    </lineage>
</organism>
<feature type="transmembrane region" description="Helical" evidence="8">
    <location>
        <begin position="108"/>
        <end position="126"/>
    </location>
</feature>
<comment type="caution">
    <text evidence="9">The sequence shown here is derived from an EMBL/GenBank/DDBJ whole genome shotgun (WGS) entry which is preliminary data.</text>
</comment>
<dbReference type="OrthoDB" id="9811721at2"/>
<dbReference type="GO" id="GO:0022857">
    <property type="term" value="F:transmembrane transporter activity"/>
    <property type="evidence" value="ECO:0007669"/>
    <property type="project" value="InterPro"/>
</dbReference>
<evidence type="ECO:0000256" key="5">
    <source>
        <dbReference type="ARBA" id="ARBA00022692"/>
    </source>
</evidence>
<keyword evidence="3" id="KW-0813">Transport</keyword>
<dbReference type="EMBL" id="WNBW01000008">
    <property type="protein sequence ID" value="MTU04586.1"/>
    <property type="molecule type" value="Genomic_DNA"/>
</dbReference>
<dbReference type="PANTHER" id="PTHR30472:SF68">
    <property type="entry name" value="FERRICHROME TRANSPORT SYSTEM PERMEASE PROTEIN FHUB"/>
    <property type="match status" value="1"/>
</dbReference>
<dbReference type="GO" id="GO:0005886">
    <property type="term" value="C:plasma membrane"/>
    <property type="evidence" value="ECO:0007669"/>
    <property type="project" value="UniProtKB-SubCell"/>
</dbReference>
<dbReference type="Gene3D" id="1.10.3470.10">
    <property type="entry name" value="ABC transporter involved in vitamin B12 uptake, BtuC"/>
    <property type="match status" value="1"/>
</dbReference>
<dbReference type="AlphaFoldDB" id="A0A7X2XEW0"/>
<keyword evidence="4" id="KW-1003">Cell membrane</keyword>
<dbReference type="GO" id="GO:0033214">
    <property type="term" value="P:siderophore-iron import into cell"/>
    <property type="evidence" value="ECO:0007669"/>
    <property type="project" value="TreeGrafter"/>
</dbReference>
<dbReference type="Proteomes" id="UP000484547">
    <property type="component" value="Unassembled WGS sequence"/>
</dbReference>
<gene>
    <name evidence="9" type="ORF">GMD11_04120</name>
    <name evidence="10" type="ORF">GMD18_09265</name>
</gene>
<dbReference type="FunFam" id="1.10.3470.10:FF:000001">
    <property type="entry name" value="Vitamin B12 ABC transporter permease BtuC"/>
    <property type="match status" value="1"/>
</dbReference>
<dbReference type="CDD" id="cd06550">
    <property type="entry name" value="TM_ABC_iron-siderophores_like"/>
    <property type="match status" value="1"/>
</dbReference>
<keyword evidence="7 8" id="KW-0472">Membrane</keyword>
<feature type="transmembrane region" description="Helical" evidence="8">
    <location>
        <begin position="163"/>
        <end position="182"/>
    </location>
</feature>
<name>A0A7X2XEW0_9FIRM</name>
<keyword evidence="5 8" id="KW-0812">Transmembrane</keyword>
<feature type="transmembrane region" description="Helical" evidence="8">
    <location>
        <begin position="132"/>
        <end position="151"/>
    </location>
</feature>
<feature type="transmembrane region" description="Helical" evidence="8">
    <location>
        <begin position="21"/>
        <end position="42"/>
    </location>
</feature>
<keyword evidence="6 8" id="KW-1133">Transmembrane helix</keyword>
<evidence type="ECO:0000313" key="10">
    <source>
        <dbReference type="EMBL" id="MTU04586.1"/>
    </source>
</evidence>
<dbReference type="Proteomes" id="UP000443070">
    <property type="component" value="Unassembled WGS sequence"/>
</dbReference>
<comment type="similarity">
    <text evidence="2">Belongs to the binding-protein-dependent transport system permease family. FecCD subfamily.</text>
</comment>
<evidence type="ECO:0000313" key="11">
    <source>
        <dbReference type="Proteomes" id="UP000443070"/>
    </source>
</evidence>
<protein>
    <submittedName>
        <fullName evidence="9">Iron chelate uptake ABC transporter family permease subunit</fullName>
    </submittedName>
</protein>
<dbReference type="Pfam" id="PF01032">
    <property type="entry name" value="FecCD"/>
    <property type="match status" value="1"/>
</dbReference>
<proteinExistence type="inferred from homology"/>
<feature type="transmembrane region" description="Helical" evidence="8">
    <location>
        <begin position="250"/>
        <end position="277"/>
    </location>
</feature>
<evidence type="ECO:0000256" key="4">
    <source>
        <dbReference type="ARBA" id="ARBA00022475"/>
    </source>
</evidence>